<feature type="domain" description="RsbT co-antagonist protein RsbRD N-terminal" evidence="3">
    <location>
        <begin position="25"/>
        <end position="162"/>
    </location>
</feature>
<evidence type="ECO:0000256" key="1">
    <source>
        <dbReference type="ARBA" id="ARBA00006754"/>
    </source>
</evidence>
<name>K6WPA9_9ACTN</name>
<organism evidence="5 6">
    <name type="scientific">Gordonia rhizosphera NBRC 16068</name>
    <dbReference type="NCBI Taxonomy" id="1108045"/>
    <lineage>
        <taxon>Bacteria</taxon>
        <taxon>Bacillati</taxon>
        <taxon>Actinomycetota</taxon>
        <taxon>Actinomycetes</taxon>
        <taxon>Mycobacteriales</taxon>
        <taxon>Gordoniaceae</taxon>
        <taxon>Gordonia</taxon>
    </lineage>
</organism>
<evidence type="ECO:0008006" key="7">
    <source>
        <dbReference type="Google" id="ProtNLM"/>
    </source>
</evidence>
<proteinExistence type="inferred from homology"/>
<dbReference type="InterPro" id="IPR041522">
    <property type="entry name" value="CdaR_GGDEF"/>
</dbReference>
<dbReference type="InterPro" id="IPR025751">
    <property type="entry name" value="RsbRD_N_dom"/>
</dbReference>
<dbReference type="Pfam" id="PF13556">
    <property type="entry name" value="HTH_30"/>
    <property type="match status" value="1"/>
</dbReference>
<dbReference type="STRING" id="1108045.GORHZ_018_00100"/>
<dbReference type="PANTHER" id="PTHR33744">
    <property type="entry name" value="CARBOHYDRATE DIACID REGULATOR"/>
    <property type="match status" value="1"/>
</dbReference>
<dbReference type="InterPro" id="IPR042070">
    <property type="entry name" value="PucR_C-HTH_sf"/>
</dbReference>
<gene>
    <name evidence="5" type="ORF">GORHZ_018_00100</name>
</gene>
<dbReference type="InterPro" id="IPR025736">
    <property type="entry name" value="PucR_C-HTH_dom"/>
</dbReference>
<dbReference type="eggNOG" id="COG3835">
    <property type="taxonomic scope" value="Bacteria"/>
</dbReference>
<sequence length="402" mass="43837">MTTQAEDGESELNTVVNVLSGRLDNLAPRVAQTIREQVDYYGSTRVITQSDIVETVRSNYAMVIHGLAGDAEFDTSSAAETGANRADAGVPLPALMHAYRIGFQMVWNEFMAVAQEHPELSRETLLEATSRMWQAQDAFVVAMSTAHRERTTAMILDDASERAALTQHLLEGRVSSEQSLWEIAEHLRLPHRGPYIAVAARATIVGKAPLASIEAKLSSADLRSAWRLLPDQQIGIVHVPSPDARRKALDIMTRAATDRVGVSPPFTDLADTARALRYARVAMTRRGRGVSVFDNSVLGVAAVAAPEVAADLSVTVLGRLFDLPAEDRDPLVETFRVWSSVGGNINDTATRLHVHRNTVRHRLRRIEELTGRSTTAPREVAELCLAFEVIDQLPIGGGGPQA</sequence>
<comment type="caution">
    <text evidence="5">The sequence shown here is derived from an EMBL/GenBank/DDBJ whole genome shotgun (WGS) entry which is preliminary data.</text>
</comment>
<dbReference type="OrthoDB" id="3190266at2"/>
<dbReference type="Proteomes" id="UP000008363">
    <property type="component" value="Unassembled WGS sequence"/>
</dbReference>
<keyword evidence="6" id="KW-1185">Reference proteome</keyword>
<evidence type="ECO:0000259" key="4">
    <source>
        <dbReference type="Pfam" id="PF17853"/>
    </source>
</evidence>
<comment type="similarity">
    <text evidence="1">Belongs to the CdaR family.</text>
</comment>
<evidence type="ECO:0000259" key="2">
    <source>
        <dbReference type="Pfam" id="PF13556"/>
    </source>
</evidence>
<feature type="domain" description="CdaR GGDEF-like" evidence="4">
    <location>
        <begin position="172"/>
        <end position="283"/>
    </location>
</feature>
<evidence type="ECO:0000313" key="5">
    <source>
        <dbReference type="EMBL" id="GAB88349.1"/>
    </source>
</evidence>
<dbReference type="EMBL" id="BAHC01000018">
    <property type="protein sequence ID" value="GAB88349.1"/>
    <property type="molecule type" value="Genomic_DNA"/>
</dbReference>
<evidence type="ECO:0000259" key="3">
    <source>
        <dbReference type="Pfam" id="PF14361"/>
    </source>
</evidence>
<dbReference type="Pfam" id="PF14361">
    <property type="entry name" value="RsbRD_N"/>
    <property type="match status" value="1"/>
</dbReference>
<dbReference type="Gene3D" id="1.10.10.2840">
    <property type="entry name" value="PucR C-terminal helix-turn-helix domain"/>
    <property type="match status" value="1"/>
</dbReference>
<dbReference type="AlphaFoldDB" id="K6WPA9"/>
<protein>
    <recommendedName>
        <fullName evidence="7">CdaR family transcriptional regulator</fullName>
    </recommendedName>
</protein>
<reference evidence="5 6" key="1">
    <citation type="submission" date="2012-08" db="EMBL/GenBank/DDBJ databases">
        <title>Whole genome shotgun sequence of Gordonia rhizosphera NBRC 16068.</title>
        <authorList>
            <person name="Takarada H."/>
            <person name="Isaki S."/>
            <person name="Hosoyama A."/>
            <person name="Tsuchikane K."/>
            <person name="Katsumata H."/>
            <person name="Baba S."/>
            <person name="Ohji S."/>
            <person name="Yamazaki S."/>
            <person name="Fujita N."/>
        </authorList>
    </citation>
    <scope>NUCLEOTIDE SEQUENCE [LARGE SCALE GENOMIC DNA]</scope>
    <source>
        <strain evidence="5 6">NBRC 16068</strain>
    </source>
</reference>
<feature type="domain" description="PucR C-terminal helix-turn-helix" evidence="2">
    <location>
        <begin position="331"/>
        <end position="388"/>
    </location>
</feature>
<dbReference type="InterPro" id="IPR051448">
    <property type="entry name" value="CdaR-like_regulators"/>
</dbReference>
<dbReference type="PANTHER" id="PTHR33744:SF1">
    <property type="entry name" value="DNA-BINDING TRANSCRIPTIONAL ACTIVATOR ADER"/>
    <property type="match status" value="1"/>
</dbReference>
<dbReference type="Pfam" id="PF17853">
    <property type="entry name" value="GGDEF_2"/>
    <property type="match status" value="1"/>
</dbReference>
<accession>K6WPA9</accession>
<evidence type="ECO:0000313" key="6">
    <source>
        <dbReference type="Proteomes" id="UP000008363"/>
    </source>
</evidence>